<evidence type="ECO:0000313" key="18">
    <source>
        <dbReference type="Proteomes" id="UP001498398"/>
    </source>
</evidence>
<evidence type="ECO:0000313" key="17">
    <source>
        <dbReference type="EMBL" id="KAK7471962.1"/>
    </source>
</evidence>
<dbReference type="Proteomes" id="UP001498398">
    <property type="component" value="Unassembled WGS sequence"/>
</dbReference>
<protein>
    <recommendedName>
        <fullName evidence="14">Phytase A</fullName>
    </recommendedName>
    <alternativeName>
        <fullName evidence="15">Histidine acid phosphatase phyA</fullName>
    </alternativeName>
    <alternativeName>
        <fullName evidence="8">Myo-inositol hexakisphosphate phosphohydrolase A</fullName>
    </alternativeName>
    <alternativeName>
        <fullName evidence="7">Myo-inositol-hexaphosphate 3-phosphohydrolase A</fullName>
    </alternativeName>
</protein>
<dbReference type="PIRSF" id="PIRSF000894">
    <property type="entry name" value="Acid_phosphatase"/>
    <property type="match status" value="1"/>
</dbReference>
<evidence type="ECO:0000256" key="2">
    <source>
        <dbReference type="ARBA" id="ARBA00011245"/>
    </source>
</evidence>
<feature type="transmembrane region" description="Helical" evidence="16">
    <location>
        <begin position="21"/>
        <end position="42"/>
    </location>
</feature>
<dbReference type="PANTHER" id="PTHR20963">
    <property type="entry name" value="MULTIPLE INOSITOL POLYPHOSPHATE PHOSPHATASE-RELATED"/>
    <property type="match status" value="1"/>
</dbReference>
<evidence type="ECO:0000256" key="1">
    <source>
        <dbReference type="ARBA" id="ARBA00004613"/>
    </source>
</evidence>
<comment type="catalytic activity">
    <reaction evidence="13">
        <text>1D-myo-inositol hexakisphosphate + H2O = 1D-myo-inositol 1,2,4,5,6-pentakisphosphate + phosphate</text>
        <dbReference type="Rhea" id="RHEA:16989"/>
        <dbReference type="ChEBI" id="CHEBI:15377"/>
        <dbReference type="ChEBI" id="CHEBI:43474"/>
        <dbReference type="ChEBI" id="CHEBI:57798"/>
        <dbReference type="ChEBI" id="CHEBI:58130"/>
        <dbReference type="EC" id="3.1.3.8"/>
    </reaction>
    <physiologicalReaction direction="left-to-right" evidence="13">
        <dbReference type="Rhea" id="RHEA:16990"/>
    </physiologicalReaction>
</comment>
<accession>A0ABR1K716</accession>
<comment type="subunit">
    <text evidence="2">Monomer.</text>
</comment>
<dbReference type="PROSITE" id="PS00616">
    <property type="entry name" value="HIS_ACID_PHOSPHAT_1"/>
    <property type="match status" value="1"/>
</dbReference>
<evidence type="ECO:0000256" key="16">
    <source>
        <dbReference type="SAM" id="Phobius"/>
    </source>
</evidence>
<keyword evidence="16" id="KW-0812">Transmembrane</keyword>
<evidence type="ECO:0000256" key="7">
    <source>
        <dbReference type="ARBA" id="ARBA00041857"/>
    </source>
</evidence>
<evidence type="ECO:0000256" key="13">
    <source>
        <dbReference type="ARBA" id="ARBA00043788"/>
    </source>
</evidence>
<evidence type="ECO:0000256" key="8">
    <source>
        <dbReference type="ARBA" id="ARBA00042300"/>
    </source>
</evidence>
<evidence type="ECO:0000256" key="5">
    <source>
        <dbReference type="ARBA" id="ARBA00023157"/>
    </source>
</evidence>
<dbReference type="PANTHER" id="PTHR20963:SF24">
    <property type="entry name" value="3-PHYTASE B"/>
    <property type="match status" value="1"/>
</dbReference>
<evidence type="ECO:0000256" key="14">
    <source>
        <dbReference type="ARBA" id="ARBA00044106"/>
    </source>
</evidence>
<dbReference type="Gene3D" id="3.40.50.1240">
    <property type="entry name" value="Phosphoglycerate mutase-like"/>
    <property type="match status" value="1"/>
</dbReference>
<comment type="catalytic activity">
    <reaction evidence="12">
        <text>1D-myo-inositol 1,2,4,5,6-pentakisphosphate + H2O = 1D-myo-inositol 1,2,5,6-tetrakisphosphate + phosphate</text>
        <dbReference type="Rhea" id="RHEA:77115"/>
        <dbReference type="ChEBI" id="CHEBI:15377"/>
        <dbReference type="ChEBI" id="CHEBI:43474"/>
        <dbReference type="ChEBI" id="CHEBI:57798"/>
        <dbReference type="ChEBI" id="CHEBI:195535"/>
    </reaction>
    <physiologicalReaction direction="left-to-right" evidence="12">
        <dbReference type="Rhea" id="RHEA:77116"/>
    </physiologicalReaction>
</comment>
<reference evidence="17 18" key="1">
    <citation type="submission" date="2024-01" db="EMBL/GenBank/DDBJ databases">
        <title>A draft genome for the cacao thread blight pathogen Marasmiellus scandens.</title>
        <authorList>
            <person name="Baruah I.K."/>
            <person name="Leung J."/>
            <person name="Bukari Y."/>
            <person name="Amoako-Attah I."/>
            <person name="Meinhardt L.W."/>
            <person name="Bailey B.A."/>
            <person name="Cohen S.P."/>
        </authorList>
    </citation>
    <scope>NUCLEOTIDE SEQUENCE [LARGE SCALE GENOMIC DNA]</scope>
    <source>
        <strain evidence="17 18">GH-19</strain>
    </source>
</reference>
<proteinExistence type="predicted"/>
<dbReference type="InterPro" id="IPR029033">
    <property type="entry name" value="His_PPase_superfam"/>
</dbReference>
<sequence>MEGRNLKFGKHENGQRRPRRIRYWTMRALVFSLITLLLWAGYGRSRSLRIDFGKDGREEFLVQRSWAQYSPYFPVEEYKAPPSGCTIDQVNIIQRHGARFPTSGSSANILSAVNKLKSVQDSFVDPKMSFIRDYTYDLGMNDLVEFGAMQCSDSGAEVFKRYQHLVSKTNLPFVRSDSSERVVLSALNWTEGFSLASNFVYQPTLSVILSQDANDTLDDNMCPAVGNSDEQTNAWLAAFGPGLQERLNTGAPGANLTLAEVYALGTLCAFDSVAHSKYPHIKLSPWCGLFNRSDFEALEYEGDLDKYYGTGYGQPLGPVQGVGYTNELLARLTDSPVVDHTQTNSTLDRNEETFPLRRGIYVDFSHDNQMIAIYSAIGLFPQSTSLDPTPPGNRLDPERTWKVNKMVPFAGRMVVERLGCSQFRSGTKGKYVRVLVNDKVMPLSFCNGDRGICELDKFVESQSYARNDGEGDWEKCFEV</sequence>
<evidence type="ECO:0000256" key="6">
    <source>
        <dbReference type="ARBA" id="ARBA00023180"/>
    </source>
</evidence>
<dbReference type="EMBL" id="JBANRG010000001">
    <property type="protein sequence ID" value="KAK7471962.1"/>
    <property type="molecule type" value="Genomic_DNA"/>
</dbReference>
<dbReference type="PROSITE" id="PS00778">
    <property type="entry name" value="HIS_ACID_PHOSPHAT_2"/>
    <property type="match status" value="1"/>
</dbReference>
<comment type="caution">
    <text evidence="17">The sequence shown here is derived from an EMBL/GenBank/DDBJ whole genome shotgun (WGS) entry which is preliminary data.</text>
</comment>
<evidence type="ECO:0000256" key="11">
    <source>
        <dbReference type="ARBA" id="ARBA00043721"/>
    </source>
</evidence>
<keyword evidence="16" id="KW-0472">Membrane</keyword>
<evidence type="ECO:0000256" key="15">
    <source>
        <dbReference type="ARBA" id="ARBA00044262"/>
    </source>
</evidence>
<evidence type="ECO:0000256" key="10">
    <source>
        <dbReference type="ARBA" id="ARBA00043675"/>
    </source>
</evidence>
<keyword evidence="4" id="KW-0378">Hydrolase</keyword>
<comment type="catalytic activity">
    <reaction evidence="11">
        <text>1D-myo-inositol 1,2,6-trisphosphate + H2O = 1D-myo-inositol 1,2-bisphosphate + phosphate</text>
        <dbReference type="Rhea" id="RHEA:77131"/>
        <dbReference type="ChEBI" id="CHEBI:15377"/>
        <dbReference type="ChEBI" id="CHEBI:43474"/>
        <dbReference type="ChEBI" id="CHEBI:195537"/>
        <dbReference type="ChEBI" id="CHEBI:195539"/>
    </reaction>
    <physiologicalReaction direction="left-to-right" evidence="11">
        <dbReference type="Rhea" id="RHEA:77132"/>
    </physiologicalReaction>
</comment>
<comment type="catalytic activity">
    <reaction evidence="9">
        <text>1D-myo-inositol 1,2,5,6-tetrakisphosphate + H2O = 1D-myo-inositol 1,2,6-trisphosphate + phosphate</text>
        <dbReference type="Rhea" id="RHEA:77119"/>
        <dbReference type="ChEBI" id="CHEBI:15377"/>
        <dbReference type="ChEBI" id="CHEBI:43474"/>
        <dbReference type="ChEBI" id="CHEBI:195535"/>
        <dbReference type="ChEBI" id="CHEBI:195537"/>
    </reaction>
    <physiologicalReaction direction="left-to-right" evidence="9">
        <dbReference type="Rhea" id="RHEA:77120"/>
    </physiologicalReaction>
</comment>
<name>A0ABR1K716_9AGAR</name>
<dbReference type="InterPro" id="IPR016274">
    <property type="entry name" value="Histidine_acid_Pase_euk"/>
</dbReference>
<keyword evidence="6" id="KW-0325">Glycoprotein</keyword>
<evidence type="ECO:0000256" key="12">
    <source>
        <dbReference type="ARBA" id="ARBA00043748"/>
    </source>
</evidence>
<evidence type="ECO:0000256" key="4">
    <source>
        <dbReference type="ARBA" id="ARBA00022801"/>
    </source>
</evidence>
<dbReference type="InterPro" id="IPR000560">
    <property type="entry name" value="His_Pase_clade-2"/>
</dbReference>
<keyword evidence="5" id="KW-1015">Disulfide bond</keyword>
<dbReference type="CDD" id="cd07061">
    <property type="entry name" value="HP_HAP_like"/>
    <property type="match status" value="1"/>
</dbReference>
<organism evidence="17 18">
    <name type="scientific">Marasmiellus scandens</name>
    <dbReference type="NCBI Taxonomy" id="2682957"/>
    <lineage>
        <taxon>Eukaryota</taxon>
        <taxon>Fungi</taxon>
        <taxon>Dikarya</taxon>
        <taxon>Basidiomycota</taxon>
        <taxon>Agaricomycotina</taxon>
        <taxon>Agaricomycetes</taxon>
        <taxon>Agaricomycetidae</taxon>
        <taxon>Agaricales</taxon>
        <taxon>Marasmiineae</taxon>
        <taxon>Omphalotaceae</taxon>
        <taxon>Marasmiellus</taxon>
    </lineage>
</organism>
<dbReference type="SUPFAM" id="SSF53254">
    <property type="entry name" value="Phosphoglycerate mutase-like"/>
    <property type="match status" value="1"/>
</dbReference>
<dbReference type="Pfam" id="PF00328">
    <property type="entry name" value="His_Phos_2"/>
    <property type="match status" value="1"/>
</dbReference>
<keyword evidence="16" id="KW-1133">Transmembrane helix</keyword>
<evidence type="ECO:0000256" key="9">
    <source>
        <dbReference type="ARBA" id="ARBA00043670"/>
    </source>
</evidence>
<dbReference type="InterPro" id="IPR033379">
    <property type="entry name" value="Acid_Pase_AS"/>
</dbReference>
<keyword evidence="3" id="KW-0964">Secreted</keyword>
<comment type="catalytic activity">
    <reaction evidence="10">
        <text>1D-myo-inositol 1,2-bisphosphate + H2O = 1D-myo-inositol 2-phosphate + phosphate</text>
        <dbReference type="Rhea" id="RHEA:77135"/>
        <dbReference type="ChEBI" id="CHEBI:15377"/>
        <dbReference type="ChEBI" id="CHEBI:43474"/>
        <dbReference type="ChEBI" id="CHEBI:84142"/>
        <dbReference type="ChEBI" id="CHEBI:195539"/>
    </reaction>
    <physiologicalReaction direction="left-to-right" evidence="10">
        <dbReference type="Rhea" id="RHEA:77136"/>
    </physiologicalReaction>
</comment>
<gene>
    <name evidence="17" type="ORF">VKT23_000069</name>
</gene>
<comment type="subcellular location">
    <subcellularLocation>
        <location evidence="1">Secreted</location>
    </subcellularLocation>
</comment>
<evidence type="ECO:0000256" key="3">
    <source>
        <dbReference type="ARBA" id="ARBA00022525"/>
    </source>
</evidence>
<keyword evidence="18" id="KW-1185">Reference proteome</keyword>